<dbReference type="EMBL" id="CABPRJ010001895">
    <property type="protein sequence ID" value="VVC39435.1"/>
    <property type="molecule type" value="Genomic_DNA"/>
</dbReference>
<dbReference type="Proteomes" id="UP000325440">
    <property type="component" value="Unassembled WGS sequence"/>
</dbReference>
<proteinExistence type="predicted"/>
<organism evidence="1 2">
    <name type="scientific">Cinara cedri</name>
    <dbReference type="NCBI Taxonomy" id="506608"/>
    <lineage>
        <taxon>Eukaryota</taxon>
        <taxon>Metazoa</taxon>
        <taxon>Ecdysozoa</taxon>
        <taxon>Arthropoda</taxon>
        <taxon>Hexapoda</taxon>
        <taxon>Insecta</taxon>
        <taxon>Pterygota</taxon>
        <taxon>Neoptera</taxon>
        <taxon>Paraneoptera</taxon>
        <taxon>Hemiptera</taxon>
        <taxon>Sternorrhyncha</taxon>
        <taxon>Aphidomorpha</taxon>
        <taxon>Aphidoidea</taxon>
        <taxon>Aphididae</taxon>
        <taxon>Lachninae</taxon>
        <taxon>Cinara</taxon>
    </lineage>
</organism>
<sequence length="97" mass="10975">MDQIIDQLKAVNFATFTIDTSNHKNFKIVLILIRHFDPKLGVHIKVLEFTNLKGETSDKFPFYKIEALIKHKLSHKIVAFTGDNCNTNFGGAARKGT</sequence>
<name>A0A5E4N459_9HEMI</name>
<accession>A0A5E4N459</accession>
<protein>
    <submittedName>
        <fullName evidence="1">Uncharacterized protein</fullName>
    </submittedName>
</protein>
<keyword evidence="2" id="KW-1185">Reference proteome</keyword>
<dbReference type="AlphaFoldDB" id="A0A5E4N459"/>
<evidence type="ECO:0000313" key="1">
    <source>
        <dbReference type="EMBL" id="VVC39435.1"/>
    </source>
</evidence>
<gene>
    <name evidence="1" type="ORF">CINCED_3A009050</name>
</gene>
<evidence type="ECO:0000313" key="2">
    <source>
        <dbReference type="Proteomes" id="UP000325440"/>
    </source>
</evidence>
<reference evidence="1 2" key="1">
    <citation type="submission" date="2019-08" db="EMBL/GenBank/DDBJ databases">
        <authorList>
            <person name="Alioto T."/>
            <person name="Alioto T."/>
            <person name="Gomez Garrido J."/>
        </authorList>
    </citation>
    <scope>NUCLEOTIDE SEQUENCE [LARGE SCALE GENOMIC DNA]</scope>
</reference>
<dbReference type="OrthoDB" id="7971529at2759"/>